<sequence>MPNSTRNDASEERSYLHGDAVALAEVAVWVKQRGDSLCMCAASKPSGPHASPMCARITARAQARRQRRRRRRGGETNSPSLQEEIRDRDPAGAIGAAEVETKHRQSCSKSCGDDVCMV</sequence>
<dbReference type="EMBL" id="SRLO01006848">
    <property type="protein sequence ID" value="TNN28486.1"/>
    <property type="molecule type" value="Genomic_DNA"/>
</dbReference>
<evidence type="ECO:0000313" key="3">
    <source>
        <dbReference type="Proteomes" id="UP000314294"/>
    </source>
</evidence>
<feature type="region of interest" description="Disordered" evidence="1">
    <location>
        <begin position="44"/>
        <end position="112"/>
    </location>
</feature>
<reference evidence="2 3" key="1">
    <citation type="submission" date="2019-03" db="EMBL/GenBank/DDBJ databases">
        <title>First draft genome of Liparis tanakae, snailfish: a comprehensive survey of snailfish specific genes.</title>
        <authorList>
            <person name="Kim W."/>
            <person name="Song I."/>
            <person name="Jeong J.-H."/>
            <person name="Kim D."/>
            <person name="Kim S."/>
            <person name="Ryu S."/>
            <person name="Song J.Y."/>
            <person name="Lee S.K."/>
        </authorList>
    </citation>
    <scope>NUCLEOTIDE SEQUENCE [LARGE SCALE GENOMIC DNA]</scope>
    <source>
        <tissue evidence="2">Muscle</tissue>
    </source>
</reference>
<evidence type="ECO:0000256" key="1">
    <source>
        <dbReference type="SAM" id="MobiDB-lite"/>
    </source>
</evidence>
<accession>A0A4Z2EI22</accession>
<dbReference type="AlphaFoldDB" id="A0A4Z2EI22"/>
<comment type="caution">
    <text evidence="2">The sequence shown here is derived from an EMBL/GenBank/DDBJ whole genome shotgun (WGS) entry which is preliminary data.</text>
</comment>
<keyword evidence="3" id="KW-1185">Reference proteome</keyword>
<feature type="compositionally biased region" description="Basic residues" evidence="1">
    <location>
        <begin position="62"/>
        <end position="72"/>
    </location>
</feature>
<evidence type="ECO:0000313" key="2">
    <source>
        <dbReference type="EMBL" id="TNN28486.1"/>
    </source>
</evidence>
<organism evidence="2 3">
    <name type="scientific">Liparis tanakae</name>
    <name type="common">Tanaka's snailfish</name>
    <dbReference type="NCBI Taxonomy" id="230148"/>
    <lineage>
        <taxon>Eukaryota</taxon>
        <taxon>Metazoa</taxon>
        <taxon>Chordata</taxon>
        <taxon>Craniata</taxon>
        <taxon>Vertebrata</taxon>
        <taxon>Euteleostomi</taxon>
        <taxon>Actinopterygii</taxon>
        <taxon>Neopterygii</taxon>
        <taxon>Teleostei</taxon>
        <taxon>Neoteleostei</taxon>
        <taxon>Acanthomorphata</taxon>
        <taxon>Eupercaria</taxon>
        <taxon>Perciformes</taxon>
        <taxon>Cottioidei</taxon>
        <taxon>Cottales</taxon>
        <taxon>Liparidae</taxon>
        <taxon>Liparis</taxon>
    </lineage>
</organism>
<protein>
    <submittedName>
        <fullName evidence="2">Uncharacterized protein</fullName>
    </submittedName>
</protein>
<dbReference type="Proteomes" id="UP000314294">
    <property type="component" value="Unassembled WGS sequence"/>
</dbReference>
<name>A0A4Z2EI22_9TELE</name>
<proteinExistence type="predicted"/>
<gene>
    <name evidence="2" type="ORF">EYF80_061365</name>
</gene>